<keyword evidence="5" id="KW-1185">Reference proteome</keyword>
<protein>
    <recommendedName>
        <fullName evidence="3">YCII-related domain-containing protein</fullName>
    </recommendedName>
</protein>
<dbReference type="Proteomes" id="UP000256779">
    <property type="component" value="Unassembled WGS sequence"/>
</dbReference>
<evidence type="ECO:0000313" key="4">
    <source>
        <dbReference type="EMBL" id="RED99751.1"/>
    </source>
</evidence>
<dbReference type="SUPFAM" id="SSF54909">
    <property type="entry name" value="Dimeric alpha+beta barrel"/>
    <property type="match status" value="1"/>
</dbReference>
<dbReference type="AlphaFoldDB" id="A0A3D9L5D3"/>
<dbReference type="InterPro" id="IPR005545">
    <property type="entry name" value="YCII"/>
</dbReference>
<dbReference type="EMBL" id="QREG01000007">
    <property type="protein sequence ID" value="RED99751.1"/>
    <property type="molecule type" value="Genomic_DNA"/>
</dbReference>
<comment type="caution">
    <text evidence="4">The sequence shown here is derived from an EMBL/GenBank/DDBJ whole genome shotgun (WGS) entry which is preliminary data.</text>
</comment>
<dbReference type="PANTHER" id="PTHR33606">
    <property type="entry name" value="PROTEIN YCII"/>
    <property type="match status" value="1"/>
</dbReference>
<gene>
    <name evidence="4" type="ORF">C7460_10733</name>
</gene>
<dbReference type="InterPro" id="IPR051807">
    <property type="entry name" value="Sec-metab_biosynth-assoc"/>
</dbReference>
<evidence type="ECO:0000259" key="3">
    <source>
        <dbReference type="Pfam" id="PF03795"/>
    </source>
</evidence>
<comment type="similarity">
    <text evidence="1">Belongs to the YciI family.</text>
</comment>
<name>A0A3D9L5D3_MARFU</name>
<dbReference type="RefSeq" id="WP_115867776.1">
    <property type="nucleotide sequence ID" value="NZ_QREG01000007.1"/>
</dbReference>
<evidence type="ECO:0000256" key="2">
    <source>
        <dbReference type="SAM" id="MobiDB-lite"/>
    </source>
</evidence>
<dbReference type="InterPro" id="IPR011008">
    <property type="entry name" value="Dimeric_a/b-barrel"/>
</dbReference>
<dbReference type="Pfam" id="PF03795">
    <property type="entry name" value="YCII"/>
    <property type="match status" value="1"/>
</dbReference>
<proteinExistence type="inferred from homology"/>
<feature type="domain" description="YCII-related" evidence="3">
    <location>
        <begin position="1"/>
        <end position="87"/>
    </location>
</feature>
<feature type="compositionally biased region" description="Basic and acidic residues" evidence="2">
    <location>
        <begin position="7"/>
        <end position="25"/>
    </location>
</feature>
<organism evidence="4 5">
    <name type="scientific">Marinoscillum furvescens DSM 4134</name>
    <dbReference type="NCBI Taxonomy" id="1122208"/>
    <lineage>
        <taxon>Bacteria</taxon>
        <taxon>Pseudomonadati</taxon>
        <taxon>Bacteroidota</taxon>
        <taxon>Cytophagia</taxon>
        <taxon>Cytophagales</taxon>
        <taxon>Reichenbachiellaceae</taxon>
        <taxon>Marinoscillum</taxon>
    </lineage>
</organism>
<dbReference type="Gene3D" id="3.30.70.1060">
    <property type="entry name" value="Dimeric alpha+beta barrel"/>
    <property type="match status" value="1"/>
</dbReference>
<dbReference type="OrthoDB" id="9797014at2"/>
<evidence type="ECO:0000313" key="5">
    <source>
        <dbReference type="Proteomes" id="UP000256779"/>
    </source>
</evidence>
<evidence type="ECO:0000256" key="1">
    <source>
        <dbReference type="ARBA" id="ARBA00007689"/>
    </source>
</evidence>
<feature type="region of interest" description="Disordered" evidence="2">
    <location>
        <begin position="1"/>
        <end position="25"/>
    </location>
</feature>
<reference evidence="4 5" key="1">
    <citation type="submission" date="2018-07" db="EMBL/GenBank/DDBJ databases">
        <title>Genomic Encyclopedia of Type Strains, Phase IV (KMG-IV): sequencing the most valuable type-strain genomes for metagenomic binning, comparative biology and taxonomic classification.</title>
        <authorList>
            <person name="Goeker M."/>
        </authorList>
    </citation>
    <scope>NUCLEOTIDE SEQUENCE [LARGE SCALE GENOMIC DNA]</scope>
    <source>
        <strain evidence="4 5">DSM 4134</strain>
    </source>
</reference>
<sequence>MQYLVIGRDHATEGPQRRKEQRAAHLEGAKKLKEEGKLLYAVAMIEEGQMKGSVMVMDFDTPAELEAWKAEEPYITGGVWDQIEITECAVAPIFG</sequence>
<dbReference type="PANTHER" id="PTHR33606:SF3">
    <property type="entry name" value="PROTEIN YCII"/>
    <property type="match status" value="1"/>
</dbReference>
<accession>A0A3D9L5D3</accession>